<dbReference type="EMBL" id="MIKF01000671">
    <property type="protein sequence ID" value="RTE68953.1"/>
    <property type="molecule type" value="Genomic_DNA"/>
</dbReference>
<evidence type="ECO:0000256" key="1">
    <source>
        <dbReference type="SAM" id="MobiDB-lite"/>
    </source>
</evidence>
<protein>
    <submittedName>
        <fullName evidence="2">Uncharacterized protein</fullName>
    </submittedName>
</protein>
<dbReference type="AlphaFoldDB" id="A0A430KZR2"/>
<sequence>MGLRAFTNPSKIESERERARNRYRRQQQLQQQRRQNLVRQECSTCPVVRVVNSIHGQLSPHDTSRSGLVHNGTTIALPAQQRVPSAPTSAITILEEARPSVCSVEQSPSYPTACDATDIQVASLLMGQPAERRRGAEQVAVHIVDAPPTRRPWPRHRSASPGTGTTQGCTLPSTRVLTRLLVQRYSHRPLFKHRKTSIVDKASAQ</sequence>
<proteinExistence type="predicted"/>
<feature type="compositionally biased region" description="Polar residues" evidence="1">
    <location>
        <begin position="160"/>
        <end position="171"/>
    </location>
</feature>
<organism evidence="2 3">
    <name type="scientific">Fusarium euwallaceae</name>
    <dbReference type="NCBI Taxonomy" id="1147111"/>
    <lineage>
        <taxon>Eukaryota</taxon>
        <taxon>Fungi</taxon>
        <taxon>Dikarya</taxon>
        <taxon>Ascomycota</taxon>
        <taxon>Pezizomycotina</taxon>
        <taxon>Sordariomycetes</taxon>
        <taxon>Hypocreomycetidae</taxon>
        <taxon>Hypocreales</taxon>
        <taxon>Nectriaceae</taxon>
        <taxon>Fusarium</taxon>
        <taxon>Fusarium solani species complex</taxon>
    </lineage>
</organism>
<dbReference type="Proteomes" id="UP000287124">
    <property type="component" value="Unassembled WGS sequence"/>
</dbReference>
<accession>A0A430KZR2</accession>
<comment type="caution">
    <text evidence="2">The sequence shown here is derived from an EMBL/GenBank/DDBJ whole genome shotgun (WGS) entry which is preliminary data.</text>
</comment>
<gene>
    <name evidence="2" type="ORF">BHE90_016670</name>
</gene>
<feature type="region of interest" description="Disordered" evidence="1">
    <location>
        <begin position="147"/>
        <end position="171"/>
    </location>
</feature>
<keyword evidence="3" id="KW-1185">Reference proteome</keyword>
<evidence type="ECO:0000313" key="3">
    <source>
        <dbReference type="Proteomes" id="UP000287124"/>
    </source>
</evidence>
<feature type="region of interest" description="Disordered" evidence="1">
    <location>
        <begin position="1"/>
        <end position="35"/>
    </location>
</feature>
<evidence type="ECO:0000313" key="2">
    <source>
        <dbReference type="EMBL" id="RTE68953.1"/>
    </source>
</evidence>
<reference evidence="2 3" key="1">
    <citation type="submission" date="2017-06" db="EMBL/GenBank/DDBJ databases">
        <title>Comparative genomic analysis of Ambrosia Fusariam Clade fungi.</title>
        <authorList>
            <person name="Stajich J.E."/>
            <person name="Carrillo J."/>
            <person name="Kijimoto T."/>
            <person name="Eskalen A."/>
            <person name="O'Donnell K."/>
            <person name="Kasson M."/>
        </authorList>
    </citation>
    <scope>NUCLEOTIDE SEQUENCE [LARGE SCALE GENOMIC DNA]</scope>
    <source>
        <strain evidence="2 3">UCR1854</strain>
    </source>
</reference>
<name>A0A430KZR2_9HYPO</name>
<feature type="compositionally biased region" description="Low complexity" evidence="1">
    <location>
        <begin position="26"/>
        <end position="35"/>
    </location>
</feature>